<reference evidence="4 5" key="1">
    <citation type="submission" date="2016-11" db="EMBL/GenBank/DDBJ databases">
        <authorList>
            <person name="Jaros S."/>
            <person name="Januszkiewicz K."/>
            <person name="Wedrychowicz H."/>
        </authorList>
    </citation>
    <scope>NUCLEOTIDE SEQUENCE [LARGE SCALE GENOMIC DNA]</scope>
    <source>
        <strain evidence="4 5">DSM 27406</strain>
    </source>
</reference>
<dbReference type="Gene3D" id="1.10.4190.10">
    <property type="entry name" value="Urease accessory protein UreF"/>
    <property type="match status" value="1"/>
</dbReference>
<comment type="function">
    <text evidence="3">Required for maturation of urease via the functional incorporation of the urease nickel metallocenter.</text>
</comment>
<proteinExistence type="inferred from homology"/>
<dbReference type="Pfam" id="PF01730">
    <property type="entry name" value="UreF"/>
    <property type="match status" value="1"/>
</dbReference>
<evidence type="ECO:0000256" key="1">
    <source>
        <dbReference type="ARBA" id="ARBA00022988"/>
    </source>
</evidence>
<protein>
    <recommendedName>
        <fullName evidence="3">Urease accessory protein UreF</fullName>
    </recommendedName>
</protein>
<gene>
    <name evidence="3" type="primary">ureF</name>
    <name evidence="4" type="ORF">SAMN05444266_109121</name>
</gene>
<keyword evidence="5" id="KW-1185">Reference proteome</keyword>
<keyword evidence="3" id="KW-0963">Cytoplasm</keyword>
<keyword evidence="1 3" id="KW-0996">Nickel insertion</keyword>
<dbReference type="EMBL" id="FRBL01000009">
    <property type="protein sequence ID" value="SHM59440.1"/>
    <property type="molecule type" value="Genomic_DNA"/>
</dbReference>
<dbReference type="PANTHER" id="PTHR33620">
    <property type="entry name" value="UREASE ACCESSORY PROTEIN F"/>
    <property type="match status" value="1"/>
</dbReference>
<dbReference type="STRING" id="1419482.SAMN05444266_109121"/>
<evidence type="ECO:0000313" key="5">
    <source>
        <dbReference type="Proteomes" id="UP000184420"/>
    </source>
</evidence>
<dbReference type="RefSeq" id="WP_073086015.1">
    <property type="nucleotide sequence ID" value="NZ_FRBL01000009.1"/>
</dbReference>
<dbReference type="AlphaFoldDB" id="A0A1M7K2C9"/>
<sequence>MNSFFLGSLLHLSDPTLPIGAYSHSNGLETYVQQGLVHNVATAEQYVKQMLEANLHFNDAAFVCLAYHAAAANDLAQLQLLDEELGALKLPVEIKSASQKLGLRLIKIFRRQQEYPLVTAFEAAIVAKKTHGHFAIAYGVYACLLGIPLAEALYAFYYNAAAGMVTNAVKLVPLGQLDGQDILFRMQTNIAALIAPTMALDRDLVGVCNTGFDIRCMQHERLYSRLYMS</sequence>
<dbReference type="InterPro" id="IPR038277">
    <property type="entry name" value="UreF_sf"/>
</dbReference>
<dbReference type="PANTHER" id="PTHR33620:SF1">
    <property type="entry name" value="UREASE ACCESSORY PROTEIN F"/>
    <property type="match status" value="1"/>
</dbReference>
<keyword evidence="2 3" id="KW-0143">Chaperone</keyword>
<dbReference type="HAMAP" id="MF_01385">
    <property type="entry name" value="UreF"/>
    <property type="match status" value="1"/>
</dbReference>
<dbReference type="GO" id="GO:0005737">
    <property type="term" value="C:cytoplasm"/>
    <property type="evidence" value="ECO:0007669"/>
    <property type="project" value="UniProtKB-SubCell"/>
</dbReference>
<dbReference type="InterPro" id="IPR002639">
    <property type="entry name" value="UreF"/>
</dbReference>
<accession>A0A1M7K2C9</accession>
<organism evidence="4 5">
    <name type="scientific">Chitinophaga jiangningensis</name>
    <dbReference type="NCBI Taxonomy" id="1419482"/>
    <lineage>
        <taxon>Bacteria</taxon>
        <taxon>Pseudomonadati</taxon>
        <taxon>Bacteroidota</taxon>
        <taxon>Chitinophagia</taxon>
        <taxon>Chitinophagales</taxon>
        <taxon>Chitinophagaceae</taxon>
        <taxon>Chitinophaga</taxon>
    </lineage>
</organism>
<dbReference type="PIRSF" id="PIRSF009467">
    <property type="entry name" value="Ureas_acces_UreF"/>
    <property type="match status" value="1"/>
</dbReference>
<dbReference type="Proteomes" id="UP000184420">
    <property type="component" value="Unassembled WGS sequence"/>
</dbReference>
<evidence type="ECO:0000256" key="3">
    <source>
        <dbReference type="HAMAP-Rule" id="MF_01385"/>
    </source>
</evidence>
<evidence type="ECO:0000313" key="4">
    <source>
        <dbReference type="EMBL" id="SHM59440.1"/>
    </source>
</evidence>
<comment type="similarity">
    <text evidence="3">Belongs to the UreF family.</text>
</comment>
<dbReference type="OrthoDB" id="9798772at2"/>
<name>A0A1M7K2C9_9BACT</name>
<evidence type="ECO:0000256" key="2">
    <source>
        <dbReference type="ARBA" id="ARBA00023186"/>
    </source>
</evidence>
<comment type="subcellular location">
    <subcellularLocation>
        <location evidence="3">Cytoplasm</location>
    </subcellularLocation>
</comment>
<dbReference type="GO" id="GO:0016151">
    <property type="term" value="F:nickel cation binding"/>
    <property type="evidence" value="ECO:0007669"/>
    <property type="project" value="UniProtKB-UniRule"/>
</dbReference>
<comment type="subunit">
    <text evidence="3">UreD, UreF and UreG form a complex that acts as a GTP-hydrolysis-dependent molecular chaperone, activating the urease apoprotein by helping to assemble the nickel containing metallocenter of UreC. The UreE protein probably delivers the nickel.</text>
</comment>